<dbReference type="Gene3D" id="3.30.565.10">
    <property type="entry name" value="Histidine kinase-like ATPase, C-terminal domain"/>
    <property type="match status" value="1"/>
</dbReference>
<dbReference type="EMBL" id="SZQL01000005">
    <property type="protein sequence ID" value="TKK69229.1"/>
    <property type="molecule type" value="Genomic_DNA"/>
</dbReference>
<keyword evidence="5" id="KW-0418">Kinase</keyword>
<dbReference type="CDD" id="cd00130">
    <property type="entry name" value="PAS"/>
    <property type="match status" value="1"/>
</dbReference>
<dbReference type="Gene3D" id="3.30.450.20">
    <property type="entry name" value="PAS domain"/>
    <property type="match status" value="2"/>
</dbReference>
<evidence type="ECO:0000256" key="5">
    <source>
        <dbReference type="ARBA" id="ARBA00022777"/>
    </source>
</evidence>
<reference evidence="8 9" key="1">
    <citation type="submission" date="2019-05" db="EMBL/GenBank/DDBJ databases">
        <title>Panacibacter sp. strain 17mud1-8 Genome sequencing and assembly.</title>
        <authorList>
            <person name="Chhetri G."/>
        </authorList>
    </citation>
    <scope>NUCLEOTIDE SEQUENCE [LARGE SCALE GENOMIC DNA]</scope>
    <source>
        <strain evidence="8 9">17mud1-8</strain>
    </source>
</reference>
<dbReference type="Proteomes" id="UP000305848">
    <property type="component" value="Unassembled WGS sequence"/>
</dbReference>
<dbReference type="PRINTS" id="PR00344">
    <property type="entry name" value="BCTRLSENSOR"/>
</dbReference>
<dbReference type="InterPro" id="IPR003661">
    <property type="entry name" value="HisK_dim/P_dom"/>
</dbReference>
<protein>
    <recommendedName>
        <fullName evidence="2">histidine kinase</fullName>
        <ecNumber evidence="2">2.7.13.3</ecNumber>
    </recommendedName>
</protein>
<evidence type="ECO:0000259" key="6">
    <source>
        <dbReference type="PROSITE" id="PS50109"/>
    </source>
</evidence>
<dbReference type="PROSITE" id="PS50109">
    <property type="entry name" value="HIS_KIN"/>
    <property type="match status" value="1"/>
</dbReference>
<dbReference type="CDD" id="cd00082">
    <property type="entry name" value="HisKA"/>
    <property type="match status" value="1"/>
</dbReference>
<dbReference type="Pfam" id="PF13426">
    <property type="entry name" value="PAS_9"/>
    <property type="match status" value="1"/>
</dbReference>
<dbReference type="SMART" id="SM00091">
    <property type="entry name" value="PAS"/>
    <property type="match status" value="2"/>
</dbReference>
<dbReference type="InterPro" id="IPR000014">
    <property type="entry name" value="PAS"/>
</dbReference>
<dbReference type="NCBIfam" id="TIGR00229">
    <property type="entry name" value="sensory_box"/>
    <property type="match status" value="2"/>
</dbReference>
<dbReference type="Pfam" id="PF02518">
    <property type="entry name" value="HATPase_c"/>
    <property type="match status" value="1"/>
</dbReference>
<evidence type="ECO:0000259" key="7">
    <source>
        <dbReference type="PROSITE" id="PS50112"/>
    </source>
</evidence>
<dbReference type="InterPro" id="IPR005467">
    <property type="entry name" value="His_kinase_dom"/>
</dbReference>
<dbReference type="Pfam" id="PF08448">
    <property type="entry name" value="PAS_4"/>
    <property type="match status" value="1"/>
</dbReference>
<dbReference type="SUPFAM" id="SSF55785">
    <property type="entry name" value="PYP-like sensor domain (PAS domain)"/>
    <property type="match status" value="2"/>
</dbReference>
<dbReference type="Gene3D" id="1.10.287.130">
    <property type="match status" value="1"/>
</dbReference>
<name>A0A4U3L4H5_9BACT</name>
<evidence type="ECO:0000256" key="2">
    <source>
        <dbReference type="ARBA" id="ARBA00012438"/>
    </source>
</evidence>
<comment type="caution">
    <text evidence="8">The sequence shown here is derived from an EMBL/GenBank/DDBJ whole genome shotgun (WGS) entry which is preliminary data.</text>
</comment>
<dbReference type="InterPro" id="IPR035965">
    <property type="entry name" value="PAS-like_dom_sf"/>
</dbReference>
<dbReference type="OrthoDB" id="5522855at2"/>
<dbReference type="SMART" id="SM00387">
    <property type="entry name" value="HATPase_c"/>
    <property type="match status" value="1"/>
</dbReference>
<dbReference type="RefSeq" id="WP_137261224.1">
    <property type="nucleotide sequence ID" value="NZ_SZQL01000005.1"/>
</dbReference>
<evidence type="ECO:0000313" key="8">
    <source>
        <dbReference type="EMBL" id="TKK69229.1"/>
    </source>
</evidence>
<dbReference type="SUPFAM" id="SSF55874">
    <property type="entry name" value="ATPase domain of HSP90 chaperone/DNA topoisomerase II/histidine kinase"/>
    <property type="match status" value="1"/>
</dbReference>
<evidence type="ECO:0000256" key="1">
    <source>
        <dbReference type="ARBA" id="ARBA00000085"/>
    </source>
</evidence>
<keyword evidence="4" id="KW-0808">Transferase</keyword>
<sequence>MNPLIQQDITYIEQLKRAEANYYELFDKASVGILILDADTGIILDVNAMATQITGFSKEEFINKHPYDTLSSLDCSVTKASAAENMKKAIQGCSVVSDRQYIHKEGHVFWVQASISKAIIDNRERIIVCFHEIDRRKKAEQALRKSEANLRSIFDNTHIGFALLDQSLNVVCCNARANDWATDSLGVELEEGKNVTTLLRDYNKKEYLAMLHRALNGESINIETAYPLLDGSINWYRVRMNAVHTPEENTIGVIVSAENITASRLDRMDRDRIIKELIQRNKEHEQFAYIVSHNLRGPLANILGYTSLIQEEDNTCEDKEEYLQLLSASANKLDETIRDLGKLLQLKKDISEVKEWVKFSQIVEDVKIGVRNIIDDHIVVFDTDFSEADEMFTFKIYLYSIFYNLISNSIKYKNHNRKKTIIKIKSYKKGNKIKLIFRDNGIGIDLEKNKEFVFGLYKRFHPQVSAGKGVGLCMTKMQIEALGGKIDIKSKVNSGTQFVIYLPNEVEANYP</sequence>
<keyword evidence="9" id="KW-1185">Reference proteome</keyword>
<dbReference type="SUPFAM" id="SSF47384">
    <property type="entry name" value="Homodimeric domain of signal transducing histidine kinase"/>
    <property type="match status" value="1"/>
</dbReference>
<dbReference type="PANTHER" id="PTHR43304:SF1">
    <property type="entry name" value="PAC DOMAIN-CONTAINING PROTEIN"/>
    <property type="match status" value="1"/>
</dbReference>
<dbReference type="SMART" id="SM00388">
    <property type="entry name" value="HisKA"/>
    <property type="match status" value="1"/>
</dbReference>
<keyword evidence="3" id="KW-0597">Phosphoprotein</keyword>
<feature type="domain" description="Histidine kinase" evidence="6">
    <location>
        <begin position="290"/>
        <end position="506"/>
    </location>
</feature>
<dbReference type="InterPro" id="IPR004358">
    <property type="entry name" value="Sig_transdc_His_kin-like_C"/>
</dbReference>
<dbReference type="EC" id="2.7.13.3" evidence="2"/>
<feature type="domain" description="PAS" evidence="7">
    <location>
        <begin position="18"/>
        <end position="64"/>
    </location>
</feature>
<dbReference type="InterPro" id="IPR036890">
    <property type="entry name" value="HATPase_C_sf"/>
</dbReference>
<dbReference type="InterPro" id="IPR013656">
    <property type="entry name" value="PAS_4"/>
</dbReference>
<organism evidence="8 9">
    <name type="scientific">Ilyomonas limi</name>
    <dbReference type="NCBI Taxonomy" id="2575867"/>
    <lineage>
        <taxon>Bacteria</taxon>
        <taxon>Pseudomonadati</taxon>
        <taxon>Bacteroidota</taxon>
        <taxon>Chitinophagia</taxon>
        <taxon>Chitinophagales</taxon>
        <taxon>Chitinophagaceae</taxon>
        <taxon>Ilyomonas</taxon>
    </lineage>
</organism>
<dbReference type="AlphaFoldDB" id="A0A4U3L4H5"/>
<dbReference type="Pfam" id="PF00512">
    <property type="entry name" value="HisKA"/>
    <property type="match status" value="1"/>
</dbReference>
<proteinExistence type="predicted"/>
<evidence type="ECO:0000313" key="9">
    <source>
        <dbReference type="Proteomes" id="UP000305848"/>
    </source>
</evidence>
<dbReference type="InterPro" id="IPR036097">
    <property type="entry name" value="HisK_dim/P_sf"/>
</dbReference>
<dbReference type="InterPro" id="IPR052162">
    <property type="entry name" value="Sensor_kinase/Photoreceptor"/>
</dbReference>
<dbReference type="InterPro" id="IPR003594">
    <property type="entry name" value="HATPase_dom"/>
</dbReference>
<comment type="catalytic activity">
    <reaction evidence="1">
        <text>ATP + protein L-histidine = ADP + protein N-phospho-L-histidine.</text>
        <dbReference type="EC" id="2.7.13.3"/>
    </reaction>
</comment>
<dbReference type="PROSITE" id="PS50112">
    <property type="entry name" value="PAS"/>
    <property type="match status" value="1"/>
</dbReference>
<evidence type="ECO:0000256" key="3">
    <source>
        <dbReference type="ARBA" id="ARBA00022553"/>
    </source>
</evidence>
<evidence type="ECO:0000256" key="4">
    <source>
        <dbReference type="ARBA" id="ARBA00022679"/>
    </source>
</evidence>
<gene>
    <name evidence="8" type="ORF">FC093_07890</name>
</gene>
<dbReference type="PANTHER" id="PTHR43304">
    <property type="entry name" value="PHYTOCHROME-LIKE PROTEIN CPH1"/>
    <property type="match status" value="1"/>
</dbReference>
<dbReference type="GO" id="GO:0000155">
    <property type="term" value="F:phosphorelay sensor kinase activity"/>
    <property type="evidence" value="ECO:0007669"/>
    <property type="project" value="InterPro"/>
</dbReference>
<accession>A0A4U3L4H5</accession>